<protein>
    <submittedName>
        <fullName evidence="3">Uncharacterized protein</fullName>
    </submittedName>
</protein>
<reference evidence="3 4" key="1">
    <citation type="submission" date="2018-05" db="EMBL/GenBank/DDBJ databases">
        <title>Genome comparison of Eubacterium sp.</title>
        <authorList>
            <person name="Feng Y."/>
            <person name="Sanchez-Andrea I."/>
            <person name="Stams A.J.M."/>
            <person name="De Vos W.M."/>
        </authorList>
    </citation>
    <scope>NUCLEOTIDE SEQUENCE [LARGE SCALE GENOMIC DNA]</scope>
    <source>
        <strain evidence="3 4">YI</strain>
    </source>
</reference>
<dbReference type="EMBL" id="CP029487">
    <property type="protein sequence ID" value="QCT72627.1"/>
    <property type="molecule type" value="Genomic_DNA"/>
</dbReference>
<organism evidence="3 4">
    <name type="scientific">Eubacterium maltosivorans</name>
    <dbReference type="NCBI Taxonomy" id="2041044"/>
    <lineage>
        <taxon>Bacteria</taxon>
        <taxon>Bacillati</taxon>
        <taxon>Bacillota</taxon>
        <taxon>Clostridia</taxon>
        <taxon>Eubacteriales</taxon>
        <taxon>Eubacteriaceae</taxon>
        <taxon>Eubacterium</taxon>
    </lineage>
</organism>
<keyword evidence="4" id="KW-1185">Reference proteome</keyword>
<keyword evidence="2" id="KW-0812">Transmembrane</keyword>
<gene>
    <name evidence="3" type="ORF">CPZ25_015255</name>
</gene>
<accession>A0A4P9CAK5</accession>
<evidence type="ECO:0000256" key="1">
    <source>
        <dbReference type="SAM" id="MobiDB-lite"/>
    </source>
</evidence>
<dbReference type="AlphaFoldDB" id="A0A4P9CAK5"/>
<keyword evidence="2" id="KW-0472">Membrane</keyword>
<proteinExistence type="predicted"/>
<evidence type="ECO:0000313" key="4">
    <source>
        <dbReference type="Proteomes" id="UP000218387"/>
    </source>
</evidence>
<dbReference type="KEGG" id="emt:CPZ25_015255"/>
<keyword evidence="2" id="KW-1133">Transmembrane helix</keyword>
<evidence type="ECO:0000313" key="3">
    <source>
        <dbReference type="EMBL" id="QCT72627.1"/>
    </source>
</evidence>
<dbReference type="RefSeq" id="WP_058695947.1">
    <property type="nucleotide sequence ID" value="NZ_CP029487.1"/>
</dbReference>
<name>A0A4P9CAK5_EUBML</name>
<feature type="region of interest" description="Disordered" evidence="1">
    <location>
        <begin position="34"/>
        <end position="69"/>
    </location>
</feature>
<dbReference type="Proteomes" id="UP000218387">
    <property type="component" value="Chromosome"/>
</dbReference>
<sequence>MNTKKKVLLGVLAVIVIIVGIMFFVPMFNGSKDAAKTTPTSAPSVADNTPTATPQPTVDNSATTEGLQTPPEMQEVIDANQADLYNNEDGQLAQSYPSNLLPLYKVSGVGDSHDITTNNGNPGWTAVYGSTADTAELAQFYSDLMASAENFNQADSDASTTITGNVDGCDISVTISPNNPQRTGLDYASSVSIFIEKVQ</sequence>
<feature type="compositionally biased region" description="Polar residues" evidence="1">
    <location>
        <begin position="37"/>
        <end position="67"/>
    </location>
</feature>
<evidence type="ECO:0000256" key="2">
    <source>
        <dbReference type="SAM" id="Phobius"/>
    </source>
</evidence>
<feature type="transmembrane region" description="Helical" evidence="2">
    <location>
        <begin position="7"/>
        <end position="28"/>
    </location>
</feature>